<comment type="caution">
    <text evidence="1">The sequence shown here is derived from an EMBL/GenBank/DDBJ whole genome shotgun (WGS) entry which is preliminary data.</text>
</comment>
<gene>
    <name evidence="1" type="ORF">PSON_ATCC_30995.1.T0150165</name>
</gene>
<evidence type="ECO:0000313" key="2">
    <source>
        <dbReference type="Proteomes" id="UP000692954"/>
    </source>
</evidence>
<sequence>MITKKICQIIASFQKEKQKEVRNQRRKNIDQLEIRNLQENKFDVESIEKFRNVQLLR</sequence>
<dbReference type="EMBL" id="CAJJDN010000015">
    <property type="protein sequence ID" value="CAD8061164.1"/>
    <property type="molecule type" value="Genomic_DNA"/>
</dbReference>
<dbReference type="AlphaFoldDB" id="A0A8S1LE44"/>
<name>A0A8S1LE44_9CILI</name>
<organism evidence="1 2">
    <name type="scientific">Paramecium sonneborni</name>
    <dbReference type="NCBI Taxonomy" id="65129"/>
    <lineage>
        <taxon>Eukaryota</taxon>
        <taxon>Sar</taxon>
        <taxon>Alveolata</taxon>
        <taxon>Ciliophora</taxon>
        <taxon>Intramacronucleata</taxon>
        <taxon>Oligohymenophorea</taxon>
        <taxon>Peniculida</taxon>
        <taxon>Parameciidae</taxon>
        <taxon>Paramecium</taxon>
    </lineage>
</organism>
<dbReference type="Proteomes" id="UP000692954">
    <property type="component" value="Unassembled WGS sequence"/>
</dbReference>
<accession>A0A8S1LE44</accession>
<reference evidence="1" key="1">
    <citation type="submission" date="2021-01" db="EMBL/GenBank/DDBJ databases">
        <authorList>
            <consortium name="Genoscope - CEA"/>
            <person name="William W."/>
        </authorList>
    </citation>
    <scope>NUCLEOTIDE SEQUENCE</scope>
</reference>
<keyword evidence="2" id="KW-1185">Reference proteome</keyword>
<evidence type="ECO:0000313" key="1">
    <source>
        <dbReference type="EMBL" id="CAD8061164.1"/>
    </source>
</evidence>
<protein>
    <submittedName>
        <fullName evidence="1">Uncharacterized protein</fullName>
    </submittedName>
</protein>
<proteinExistence type="predicted"/>